<dbReference type="EMBL" id="PYUC01000001">
    <property type="protein sequence ID" value="PTB22777.1"/>
    <property type="molecule type" value="Genomic_DNA"/>
</dbReference>
<gene>
    <name evidence="1" type="ORF">C9I57_03250</name>
</gene>
<comment type="caution">
    <text evidence="1">The sequence shown here is derived from an EMBL/GenBank/DDBJ whole genome shotgun (WGS) entry which is preliminary data.</text>
</comment>
<protein>
    <submittedName>
        <fullName evidence="1">Uncharacterized protein</fullName>
    </submittedName>
</protein>
<accession>A0A2T3Y214</accession>
<evidence type="ECO:0000313" key="2">
    <source>
        <dbReference type="Proteomes" id="UP000240638"/>
    </source>
</evidence>
<dbReference type="RefSeq" id="WP_107149163.1">
    <property type="nucleotide sequence ID" value="NZ_PYUC01000001.1"/>
</dbReference>
<dbReference type="Proteomes" id="UP000240638">
    <property type="component" value="Unassembled WGS sequence"/>
</dbReference>
<dbReference type="AlphaFoldDB" id="A0A2T3Y214"/>
<reference evidence="1 2" key="1">
    <citation type="submission" date="2018-03" db="EMBL/GenBank/DDBJ databases">
        <title>Whole genome analyses suggest that Burkholderia sensu lato contains two further novel genera in the rhizoxinica-symbiotica group Mycetohabitans gen. nov., and Trinickia gen. nov.: implications for the evolution of diazotrophy and nodulation in the Burkholderiaceae.</title>
        <authorList>
            <person name="Estrada De Los Santos P."/>
            <person name="Palmer M."/>
            <person name="Chavez-Ramirez B."/>
            <person name="Steenkamp E.T."/>
            <person name="Hirsch A.M."/>
            <person name="Manyaka P."/>
            <person name="Maluk M."/>
            <person name="Lafos M."/>
            <person name="Crook M."/>
            <person name="Gross E."/>
            <person name="Simon M.F."/>
            <person name="Bueno Dos Reis Junior F."/>
            <person name="Poole P.S."/>
            <person name="Venter S.N."/>
            <person name="James E.K."/>
        </authorList>
    </citation>
    <scope>NUCLEOTIDE SEQUENCE [LARGE SCALE GENOMIC DNA]</scope>
    <source>
        <strain evidence="1 2">JPY-366</strain>
    </source>
</reference>
<organism evidence="1 2">
    <name type="scientific">Trinickia symbiotica</name>
    <dbReference type="NCBI Taxonomy" id="863227"/>
    <lineage>
        <taxon>Bacteria</taxon>
        <taxon>Pseudomonadati</taxon>
        <taxon>Pseudomonadota</taxon>
        <taxon>Betaproteobacteria</taxon>
        <taxon>Burkholderiales</taxon>
        <taxon>Burkholderiaceae</taxon>
        <taxon>Trinickia</taxon>
    </lineage>
</organism>
<evidence type="ECO:0000313" key="1">
    <source>
        <dbReference type="EMBL" id="PTB22777.1"/>
    </source>
</evidence>
<sequence>MQGLTVTEHALLYPDEYLERVTAFLMEASGWCKKHGLSVETGVVTLREERMAEYEAPSLCIAKDGVSVAKIVPVGSKIIGARGRVDMIGRVARHALLFHVGKATGNSTETVSGGKSIGSSPTPMLAGVDGDGWYWIEATVRRPKRIDEGLFIDLLTDVSDYESE</sequence>
<name>A0A2T3Y214_9BURK</name>
<proteinExistence type="predicted"/>